<dbReference type="PANTHER" id="PTHR25466:SF3">
    <property type="entry name" value="PROGRAMMED CELL DEATH 1 LIGAND 1"/>
    <property type="match status" value="1"/>
</dbReference>
<dbReference type="InterPro" id="IPR013783">
    <property type="entry name" value="Ig-like_fold"/>
</dbReference>
<evidence type="ECO:0000313" key="15">
    <source>
        <dbReference type="Proteomes" id="UP000518266"/>
    </source>
</evidence>
<evidence type="ECO:0000256" key="11">
    <source>
        <dbReference type="SAM" id="MobiDB-lite"/>
    </source>
</evidence>
<keyword evidence="8" id="KW-0675">Receptor</keyword>
<dbReference type="InterPro" id="IPR051713">
    <property type="entry name" value="T-cell_Activation_Regulation"/>
</dbReference>
<evidence type="ECO:0000256" key="9">
    <source>
        <dbReference type="ARBA" id="ARBA00023180"/>
    </source>
</evidence>
<keyword evidence="4" id="KW-0732">Signal</keyword>
<evidence type="ECO:0000313" key="14">
    <source>
        <dbReference type="EMBL" id="KAF3837418.1"/>
    </source>
</evidence>
<keyword evidence="5 12" id="KW-1133">Transmembrane helix</keyword>
<evidence type="ECO:0000256" key="10">
    <source>
        <dbReference type="ARBA" id="ARBA00023319"/>
    </source>
</evidence>
<evidence type="ECO:0000256" key="2">
    <source>
        <dbReference type="ARBA" id="ARBA00022475"/>
    </source>
</evidence>
<keyword evidence="6 12" id="KW-0472">Membrane</keyword>
<evidence type="ECO:0000256" key="8">
    <source>
        <dbReference type="ARBA" id="ARBA00023170"/>
    </source>
</evidence>
<evidence type="ECO:0000256" key="12">
    <source>
        <dbReference type="SAM" id="Phobius"/>
    </source>
</evidence>
<evidence type="ECO:0000256" key="6">
    <source>
        <dbReference type="ARBA" id="ARBA00023136"/>
    </source>
</evidence>
<evidence type="ECO:0000256" key="1">
    <source>
        <dbReference type="ARBA" id="ARBA00004251"/>
    </source>
</evidence>
<dbReference type="Pfam" id="PF07686">
    <property type="entry name" value="V-set"/>
    <property type="match status" value="1"/>
</dbReference>
<dbReference type="InterPro" id="IPR036179">
    <property type="entry name" value="Ig-like_dom_sf"/>
</dbReference>
<evidence type="ECO:0000259" key="13">
    <source>
        <dbReference type="PROSITE" id="PS50835"/>
    </source>
</evidence>
<dbReference type="InterPro" id="IPR007110">
    <property type="entry name" value="Ig-like_dom"/>
</dbReference>
<protein>
    <recommendedName>
        <fullName evidence="13">Ig-like domain-containing protein</fullName>
    </recommendedName>
</protein>
<keyword evidence="7" id="KW-1015">Disulfide bond</keyword>
<organism evidence="14 15">
    <name type="scientific">Dissostichus mawsoni</name>
    <name type="common">Antarctic cod</name>
    <dbReference type="NCBI Taxonomy" id="36200"/>
    <lineage>
        <taxon>Eukaryota</taxon>
        <taxon>Metazoa</taxon>
        <taxon>Chordata</taxon>
        <taxon>Craniata</taxon>
        <taxon>Vertebrata</taxon>
        <taxon>Euteleostomi</taxon>
        <taxon>Actinopterygii</taxon>
        <taxon>Neopterygii</taxon>
        <taxon>Teleostei</taxon>
        <taxon>Neoteleostei</taxon>
        <taxon>Acanthomorphata</taxon>
        <taxon>Eupercaria</taxon>
        <taxon>Perciformes</taxon>
        <taxon>Notothenioidei</taxon>
        <taxon>Nototheniidae</taxon>
        <taxon>Dissostichus</taxon>
    </lineage>
</organism>
<dbReference type="PANTHER" id="PTHR25466">
    <property type="entry name" value="T-LYMPHOCYTE ACTIVATION ANTIGEN"/>
    <property type="match status" value="1"/>
</dbReference>
<dbReference type="GO" id="GO:0031295">
    <property type="term" value="P:T cell costimulation"/>
    <property type="evidence" value="ECO:0007669"/>
    <property type="project" value="TreeGrafter"/>
</dbReference>
<evidence type="ECO:0000256" key="5">
    <source>
        <dbReference type="ARBA" id="ARBA00022989"/>
    </source>
</evidence>
<keyword evidence="10" id="KW-0393">Immunoglobulin domain</keyword>
<name>A0A7J5XMP4_DISMA</name>
<dbReference type="GO" id="GO:0007166">
    <property type="term" value="P:cell surface receptor signaling pathway"/>
    <property type="evidence" value="ECO:0007669"/>
    <property type="project" value="TreeGrafter"/>
</dbReference>
<comment type="subcellular location">
    <subcellularLocation>
        <location evidence="1">Cell membrane</location>
        <topology evidence="1">Single-pass type I membrane protein</topology>
    </subcellularLocation>
</comment>
<dbReference type="OrthoDB" id="10012075at2759"/>
<feature type="compositionally biased region" description="Polar residues" evidence="11">
    <location>
        <begin position="1"/>
        <end position="103"/>
    </location>
</feature>
<accession>A0A7J5XMP4</accession>
<evidence type="ECO:0000256" key="4">
    <source>
        <dbReference type="ARBA" id="ARBA00022729"/>
    </source>
</evidence>
<reference evidence="14 15" key="1">
    <citation type="submission" date="2020-03" db="EMBL/GenBank/DDBJ databases">
        <title>Dissostichus mawsoni Genome sequencing and assembly.</title>
        <authorList>
            <person name="Park H."/>
        </authorList>
    </citation>
    <scope>NUCLEOTIDE SEQUENCE [LARGE SCALE GENOMIC DNA]</scope>
    <source>
        <strain evidence="14">DM0001</strain>
        <tissue evidence="14">Muscle</tissue>
    </source>
</reference>
<dbReference type="Gene3D" id="2.60.40.10">
    <property type="entry name" value="Immunoglobulins"/>
    <property type="match status" value="1"/>
</dbReference>
<feature type="non-terminal residue" evidence="14">
    <location>
        <position position="388"/>
    </location>
</feature>
<dbReference type="PROSITE" id="PS50835">
    <property type="entry name" value="IG_LIKE"/>
    <property type="match status" value="1"/>
</dbReference>
<dbReference type="GO" id="GO:0006955">
    <property type="term" value="P:immune response"/>
    <property type="evidence" value="ECO:0007669"/>
    <property type="project" value="TreeGrafter"/>
</dbReference>
<dbReference type="AlphaFoldDB" id="A0A7J5XMP4"/>
<keyword evidence="15" id="KW-1185">Reference proteome</keyword>
<dbReference type="EMBL" id="JAAKFY010000023">
    <property type="protein sequence ID" value="KAF3837418.1"/>
    <property type="molecule type" value="Genomic_DNA"/>
</dbReference>
<dbReference type="SUPFAM" id="SSF48726">
    <property type="entry name" value="Immunoglobulin"/>
    <property type="match status" value="1"/>
</dbReference>
<evidence type="ECO:0000256" key="3">
    <source>
        <dbReference type="ARBA" id="ARBA00022692"/>
    </source>
</evidence>
<dbReference type="GO" id="GO:0042130">
    <property type="term" value="P:negative regulation of T cell proliferation"/>
    <property type="evidence" value="ECO:0007669"/>
    <property type="project" value="TreeGrafter"/>
</dbReference>
<proteinExistence type="predicted"/>
<dbReference type="GO" id="GO:0009897">
    <property type="term" value="C:external side of plasma membrane"/>
    <property type="evidence" value="ECO:0007669"/>
    <property type="project" value="TreeGrafter"/>
</dbReference>
<dbReference type="InterPro" id="IPR013106">
    <property type="entry name" value="Ig_V-set"/>
</dbReference>
<feature type="region of interest" description="Disordered" evidence="11">
    <location>
        <begin position="1"/>
        <end position="178"/>
    </location>
</feature>
<dbReference type="GO" id="GO:0071222">
    <property type="term" value="P:cellular response to lipopolysaccharide"/>
    <property type="evidence" value="ECO:0007669"/>
    <property type="project" value="TreeGrafter"/>
</dbReference>
<feature type="compositionally biased region" description="Polar residues" evidence="11">
    <location>
        <begin position="110"/>
        <end position="148"/>
    </location>
</feature>
<keyword evidence="9" id="KW-0325">Glycoprotein</keyword>
<dbReference type="GO" id="GO:0042102">
    <property type="term" value="P:positive regulation of T cell proliferation"/>
    <property type="evidence" value="ECO:0007669"/>
    <property type="project" value="TreeGrafter"/>
</dbReference>
<feature type="domain" description="Ig-like" evidence="13">
    <location>
        <begin position="163"/>
        <end position="301"/>
    </location>
</feature>
<keyword evidence="2" id="KW-1003">Cell membrane</keyword>
<sequence>KHSCSLKSPSVSPPQKHSCSLKSPSVSPPQKHSCSLKSPSVSPPQKHSCSLKSPSVSPPQEHSCSLKSPSVSPPQKHSCSLKSPSVSPPQEHSCSLKSPSVSPQEKHSCSLKSPSVSPPQKHSYSLKSPSVSPPQKHSCSLKSPSVSPKRNIAAKHSYSLKSPSVSPPQKHSCSLKSPSVSPQENIAAFKESLFVSSTGTFVVNVTQASYQAEENQNITLEWTFSTRRDTSLSSISIVCDLVSFRPYNLLHLYKGIELPESQDPEFAGRVQWDKDVLTEGRLTLHVSRLRTNDSGLYLCKVFTDYGRNNGRCCLNVTAAKELEPQRPPESPQPESWRRLWLIVGLSAALLVLFVVSMACIVLIRYKRRIYNAAMQMESSSEEQTIMTV</sequence>
<comment type="caution">
    <text evidence="14">The sequence shown here is derived from an EMBL/GenBank/DDBJ whole genome shotgun (WGS) entry which is preliminary data.</text>
</comment>
<feature type="compositionally biased region" description="Polar residues" evidence="11">
    <location>
        <begin position="159"/>
        <end position="178"/>
    </location>
</feature>
<dbReference type="Proteomes" id="UP000518266">
    <property type="component" value="Unassembled WGS sequence"/>
</dbReference>
<feature type="transmembrane region" description="Helical" evidence="12">
    <location>
        <begin position="339"/>
        <end position="363"/>
    </location>
</feature>
<gene>
    <name evidence="14" type="ORF">F7725_004882</name>
</gene>
<evidence type="ECO:0000256" key="7">
    <source>
        <dbReference type="ARBA" id="ARBA00023157"/>
    </source>
</evidence>
<keyword evidence="3 12" id="KW-0812">Transmembrane</keyword>